<dbReference type="Proteomes" id="UP000029986">
    <property type="component" value="Chromosome"/>
</dbReference>
<name>A0A097R3L3_HAFAL</name>
<dbReference type="InterPro" id="IPR025135">
    <property type="entry name" value="DUF4060"/>
</dbReference>
<keyword evidence="2" id="KW-1185">Reference proteome</keyword>
<proteinExistence type="predicted"/>
<evidence type="ECO:0000313" key="1">
    <source>
        <dbReference type="EMBL" id="AIU73304.1"/>
    </source>
</evidence>
<dbReference type="OrthoDB" id="6507067at2"/>
<dbReference type="eggNOG" id="ENOG503368Y">
    <property type="taxonomic scope" value="Bacteria"/>
</dbReference>
<dbReference type="HOGENOM" id="CLU_189290_1_0_6"/>
<accession>A0A097R3L3</accession>
<organism evidence="1 2">
    <name type="scientific">Hafnia alvei FB1</name>
    <dbReference type="NCBI Taxonomy" id="1453496"/>
    <lineage>
        <taxon>Bacteria</taxon>
        <taxon>Pseudomonadati</taxon>
        <taxon>Pseudomonadota</taxon>
        <taxon>Gammaproteobacteria</taxon>
        <taxon>Enterobacterales</taxon>
        <taxon>Hafniaceae</taxon>
        <taxon>Hafnia</taxon>
    </lineage>
</organism>
<evidence type="ECO:0008006" key="3">
    <source>
        <dbReference type="Google" id="ProtNLM"/>
    </source>
</evidence>
<dbReference type="PATRIC" id="fig|1453496.5.peg.2750"/>
<evidence type="ECO:0000313" key="2">
    <source>
        <dbReference type="Proteomes" id="UP000029986"/>
    </source>
</evidence>
<sequence length="79" mass="8919">MRHIIKGNPTPIELSAMEAALKHHQAKYGDYAPSKESENYTILVDGMKIVVEIMNRKKSYVATSMMRPRDLSKVWGNAA</sequence>
<dbReference type="RefSeq" id="WP_025796717.1">
    <property type="nucleotide sequence ID" value="NZ_CP009706.1"/>
</dbReference>
<dbReference type="KEGG" id="hav:AT03_13485"/>
<protein>
    <recommendedName>
        <fullName evidence="3">DUF4060 domain-containing protein</fullName>
    </recommendedName>
</protein>
<gene>
    <name evidence="1" type="ORF">AT03_13485</name>
</gene>
<reference evidence="1 2" key="1">
    <citation type="journal article" date="2014" name="Gut Pathog.">
        <title>Gene clusters of Hafnia alvei strain FB1 important in survival and pathogenesis: a draft genome perspective.</title>
        <authorList>
            <person name="Tan J.Y."/>
            <person name="Yin W.F."/>
            <person name="Chan K.G."/>
        </authorList>
    </citation>
    <scope>NUCLEOTIDE SEQUENCE [LARGE SCALE GENOMIC DNA]</scope>
    <source>
        <strain evidence="1 2">FB1</strain>
    </source>
</reference>
<dbReference type="Pfam" id="PF13269">
    <property type="entry name" value="DUF4060"/>
    <property type="match status" value="1"/>
</dbReference>
<dbReference type="EMBL" id="CP009706">
    <property type="protein sequence ID" value="AIU73304.1"/>
    <property type="molecule type" value="Genomic_DNA"/>
</dbReference>
<dbReference type="AlphaFoldDB" id="A0A097R3L3"/>